<feature type="chain" id="PRO_5020921869" evidence="1">
    <location>
        <begin position="24"/>
        <end position="202"/>
    </location>
</feature>
<dbReference type="InterPro" id="IPR013424">
    <property type="entry name" value="Ice-binding_C"/>
</dbReference>
<dbReference type="EMBL" id="SMBU01000003">
    <property type="protein sequence ID" value="TCV03590.1"/>
    <property type="molecule type" value="Genomic_DNA"/>
</dbReference>
<protein>
    <submittedName>
        <fullName evidence="3">Putative secreted protein with PEP-CTERM sorting signal</fullName>
    </submittedName>
</protein>
<dbReference type="NCBIfam" id="TIGR02595">
    <property type="entry name" value="PEP_CTERM"/>
    <property type="match status" value="1"/>
</dbReference>
<keyword evidence="4" id="KW-1185">Reference proteome</keyword>
<dbReference type="Pfam" id="PF07589">
    <property type="entry name" value="PEP-CTERM"/>
    <property type="match status" value="1"/>
</dbReference>
<sequence>MTTTNLRLALATAALLSTAAAQAVTVVDTGTPSNQPPFGYALDAVDYVAGEVDFANATQVASVAAHILGGTAGDSFTVALYADSGAHAPTGSALYTATASYTADGWNGVSGLNWAVSTGAYWVALEIGANDTLSSGFENVVLDHGAPKPLAFTAAASGSGYSTTASPMSFGLQVTAVPEPSSCLLMLAGLAGVGGLSRRQRA</sequence>
<keyword evidence="1" id="KW-0732">Signal</keyword>
<name>A0A4V2VST3_ROSSA</name>
<gene>
    <name evidence="3" type="ORF">EV671_1003248</name>
</gene>
<comment type="caution">
    <text evidence="3">The sequence shown here is derived from an EMBL/GenBank/DDBJ whole genome shotgun (WGS) entry which is preliminary data.</text>
</comment>
<dbReference type="RefSeq" id="WP_165917467.1">
    <property type="nucleotide sequence ID" value="NZ_CBCSGL010000002.1"/>
</dbReference>
<reference evidence="3 4" key="1">
    <citation type="submission" date="2019-03" db="EMBL/GenBank/DDBJ databases">
        <title>Genomic Encyclopedia of Type Strains, Phase IV (KMG-IV): sequencing the most valuable type-strain genomes for metagenomic binning, comparative biology and taxonomic classification.</title>
        <authorList>
            <person name="Goeker M."/>
        </authorList>
    </citation>
    <scope>NUCLEOTIDE SEQUENCE [LARGE SCALE GENOMIC DNA]</scope>
    <source>
        <strain evidence="3 4">DSM 654</strain>
    </source>
</reference>
<feature type="domain" description="Ice-binding protein C-terminal" evidence="2">
    <location>
        <begin position="176"/>
        <end position="199"/>
    </location>
</feature>
<evidence type="ECO:0000313" key="4">
    <source>
        <dbReference type="Proteomes" id="UP000295110"/>
    </source>
</evidence>
<feature type="signal peptide" evidence="1">
    <location>
        <begin position="1"/>
        <end position="23"/>
    </location>
</feature>
<accession>A0A4V2VST3</accession>
<proteinExistence type="predicted"/>
<evidence type="ECO:0000259" key="2">
    <source>
        <dbReference type="Pfam" id="PF07589"/>
    </source>
</evidence>
<dbReference type="Proteomes" id="UP000295110">
    <property type="component" value="Unassembled WGS sequence"/>
</dbReference>
<evidence type="ECO:0000313" key="3">
    <source>
        <dbReference type="EMBL" id="TCV03590.1"/>
    </source>
</evidence>
<organism evidence="3 4">
    <name type="scientific">Roseateles saccharophilus</name>
    <name type="common">Pseudomonas saccharophila</name>
    <dbReference type="NCBI Taxonomy" id="304"/>
    <lineage>
        <taxon>Bacteria</taxon>
        <taxon>Pseudomonadati</taxon>
        <taxon>Pseudomonadota</taxon>
        <taxon>Betaproteobacteria</taxon>
        <taxon>Burkholderiales</taxon>
        <taxon>Sphaerotilaceae</taxon>
        <taxon>Roseateles</taxon>
    </lineage>
</organism>
<evidence type="ECO:0000256" key="1">
    <source>
        <dbReference type="SAM" id="SignalP"/>
    </source>
</evidence>
<dbReference type="AlphaFoldDB" id="A0A4V2VST3"/>